<dbReference type="AlphaFoldDB" id="A0A1I3NF11"/>
<evidence type="ECO:0000313" key="3">
    <source>
        <dbReference type="EMBL" id="SFJ07749.1"/>
    </source>
</evidence>
<dbReference type="RefSeq" id="WP_089820218.1">
    <property type="nucleotide sequence ID" value="NZ_FORQ01000004.1"/>
</dbReference>
<evidence type="ECO:0008006" key="5">
    <source>
        <dbReference type="Google" id="ProtNLM"/>
    </source>
</evidence>
<protein>
    <recommendedName>
        <fullName evidence="5">DUF4890 domain-containing protein</fullName>
    </recommendedName>
</protein>
<sequence>MKKLIFSAAFLAVGTFAFAQQNGQMAKKDQQTMEQKKADHFKKMQTELNLTETQVAQLKTLHEKRMAERKMEAPQRKAERKAKMEKMKAKRAEHQAEMKKILSPDQYQKWMASNQEKMQKKRQMMHKKGDMMKKHHMQKAQ</sequence>
<dbReference type="EMBL" id="FORQ01000004">
    <property type="protein sequence ID" value="SFJ07749.1"/>
    <property type="molecule type" value="Genomic_DNA"/>
</dbReference>
<keyword evidence="2" id="KW-0732">Signal</keyword>
<feature type="compositionally biased region" description="Basic and acidic residues" evidence="1">
    <location>
        <begin position="65"/>
        <end position="102"/>
    </location>
</feature>
<evidence type="ECO:0000256" key="1">
    <source>
        <dbReference type="SAM" id="MobiDB-lite"/>
    </source>
</evidence>
<gene>
    <name evidence="3" type="ORF">SAMN05421638_2044</name>
</gene>
<name>A0A1I3NF11_9FLAO</name>
<feature type="chain" id="PRO_5015307643" description="DUF4890 domain-containing protein" evidence="2">
    <location>
        <begin position="20"/>
        <end position="141"/>
    </location>
</feature>
<proteinExistence type="predicted"/>
<keyword evidence="4" id="KW-1185">Reference proteome</keyword>
<evidence type="ECO:0000313" key="4">
    <source>
        <dbReference type="Proteomes" id="UP000242560"/>
    </source>
</evidence>
<accession>A0A1I3NF11</accession>
<feature type="region of interest" description="Disordered" evidence="1">
    <location>
        <begin position="65"/>
        <end position="141"/>
    </location>
</feature>
<organism evidence="3 4">
    <name type="scientific">Kaistella treverensis</name>
    <dbReference type="NCBI Taxonomy" id="631455"/>
    <lineage>
        <taxon>Bacteria</taxon>
        <taxon>Pseudomonadati</taxon>
        <taxon>Bacteroidota</taxon>
        <taxon>Flavobacteriia</taxon>
        <taxon>Flavobacteriales</taxon>
        <taxon>Weeksellaceae</taxon>
        <taxon>Chryseobacterium group</taxon>
        <taxon>Kaistella</taxon>
    </lineage>
</organism>
<feature type="signal peptide" evidence="2">
    <location>
        <begin position="1"/>
        <end position="19"/>
    </location>
</feature>
<dbReference type="Proteomes" id="UP000242560">
    <property type="component" value="Unassembled WGS sequence"/>
</dbReference>
<reference evidence="4" key="1">
    <citation type="submission" date="2016-10" db="EMBL/GenBank/DDBJ databases">
        <authorList>
            <person name="Varghese N."/>
            <person name="Submissions S."/>
        </authorList>
    </citation>
    <scope>NUCLEOTIDE SEQUENCE [LARGE SCALE GENOMIC DNA]</scope>
    <source>
        <strain evidence="4">DSM 22251</strain>
    </source>
</reference>
<evidence type="ECO:0000256" key="2">
    <source>
        <dbReference type="SAM" id="SignalP"/>
    </source>
</evidence>